<accession>A0A4Q9HCL4</accession>
<dbReference type="Proteomes" id="UP000291819">
    <property type="component" value="Unassembled WGS sequence"/>
</dbReference>
<dbReference type="Pfam" id="PF21956">
    <property type="entry name" value="DUF6922"/>
    <property type="match status" value="1"/>
</dbReference>
<keyword evidence="3" id="KW-1185">Reference proteome</keyword>
<dbReference type="InterPro" id="IPR010982">
    <property type="entry name" value="Lambda_DNA-bd_dom_sf"/>
</dbReference>
<dbReference type="SUPFAM" id="SSF47413">
    <property type="entry name" value="lambda repressor-like DNA-binding domains"/>
    <property type="match status" value="1"/>
</dbReference>
<evidence type="ECO:0000313" key="2">
    <source>
        <dbReference type="EMBL" id="TBO42130.1"/>
    </source>
</evidence>
<dbReference type="EMBL" id="SIXF01000009">
    <property type="protein sequence ID" value="TBO42130.1"/>
    <property type="molecule type" value="Genomic_DNA"/>
</dbReference>
<feature type="domain" description="DUF6922" evidence="1">
    <location>
        <begin position="98"/>
        <end position="148"/>
    </location>
</feature>
<organism evidence="2 3">
    <name type="scientific">Pedobacter kyonggii</name>
    <dbReference type="NCBI Taxonomy" id="1926871"/>
    <lineage>
        <taxon>Bacteria</taxon>
        <taxon>Pseudomonadati</taxon>
        <taxon>Bacteroidota</taxon>
        <taxon>Sphingobacteriia</taxon>
        <taxon>Sphingobacteriales</taxon>
        <taxon>Sphingobacteriaceae</taxon>
        <taxon>Pedobacter</taxon>
    </lineage>
</organism>
<protein>
    <submittedName>
        <fullName evidence="2">Plasmid maintenance system antidote protein</fullName>
    </submittedName>
</protein>
<dbReference type="Gene3D" id="1.10.260.40">
    <property type="entry name" value="lambda repressor-like DNA-binding domains"/>
    <property type="match status" value="1"/>
</dbReference>
<gene>
    <name evidence="2" type="ORF">EYS08_11405</name>
</gene>
<dbReference type="RefSeq" id="WP_131030152.1">
    <property type="nucleotide sequence ID" value="NZ_SIXF01000009.1"/>
</dbReference>
<dbReference type="InterPro" id="IPR053830">
    <property type="entry name" value="DUF6922"/>
</dbReference>
<reference evidence="2 3" key="1">
    <citation type="submission" date="2019-02" db="EMBL/GenBank/DDBJ databases">
        <title>Pedobacter kyonggii whole genome sequence analysis.</title>
        <authorList>
            <person name="Dahal R.H."/>
        </authorList>
    </citation>
    <scope>NUCLEOTIDE SEQUENCE [LARGE SCALE GENOMIC DNA]</scope>
    <source>
        <strain evidence="2 3">K-4-11-1</strain>
    </source>
</reference>
<dbReference type="AlphaFoldDB" id="A0A4Q9HCL4"/>
<name>A0A4Q9HCL4_9SPHI</name>
<evidence type="ECO:0000313" key="3">
    <source>
        <dbReference type="Proteomes" id="UP000291819"/>
    </source>
</evidence>
<comment type="caution">
    <text evidence="2">The sequence shown here is derived from an EMBL/GenBank/DDBJ whole genome shotgun (WGS) entry which is preliminary data.</text>
</comment>
<sequence length="160" mass="18560">MEKLIDKFKGIHPGLILERELKKRRLKKGPLALSLNEYPQTLNDITKGKRGVTASLSIKLDQILGLEEGTMLILQAYYEIQKEKNKRNAADKPNLSILRKILFWDTDFDKINWKSQYKSVIQRVLERGNSDEKNELIRYYGQDLVNKVAINSIDQTGRDI</sequence>
<dbReference type="GO" id="GO:0003677">
    <property type="term" value="F:DNA binding"/>
    <property type="evidence" value="ECO:0007669"/>
    <property type="project" value="InterPro"/>
</dbReference>
<evidence type="ECO:0000259" key="1">
    <source>
        <dbReference type="Pfam" id="PF21956"/>
    </source>
</evidence>
<dbReference type="OrthoDB" id="1364214at2"/>
<proteinExistence type="predicted"/>